<evidence type="ECO:0000313" key="3">
    <source>
        <dbReference type="Proteomes" id="UP001223547"/>
    </source>
</evidence>
<keyword evidence="1" id="KW-1133">Transmembrane helix</keyword>
<comment type="caution">
    <text evidence="2">The sequence shown here is derived from an EMBL/GenBank/DDBJ whole genome shotgun (WGS) entry which is preliminary data.</text>
</comment>
<proteinExistence type="predicted"/>
<organism evidence="2 3">
    <name type="scientific">Marinobacter albus</name>
    <dbReference type="NCBI Taxonomy" id="3030833"/>
    <lineage>
        <taxon>Bacteria</taxon>
        <taxon>Pseudomonadati</taxon>
        <taxon>Pseudomonadota</taxon>
        <taxon>Gammaproteobacteria</taxon>
        <taxon>Pseudomonadales</taxon>
        <taxon>Marinobacteraceae</taxon>
        <taxon>Marinobacter</taxon>
    </lineage>
</organism>
<reference evidence="2 3" key="1">
    <citation type="submission" date="2023-05" db="EMBL/GenBank/DDBJ databases">
        <title>Marinobacter albus sp. nov., a marine bacterium isolated from sand in a coastal intertidal zone of huludao.</title>
        <authorList>
            <person name="Deng T."/>
        </authorList>
    </citation>
    <scope>NUCLEOTIDE SEQUENCE [LARGE SCALE GENOMIC DNA]</scope>
    <source>
        <strain evidence="2 3">M216</strain>
    </source>
</reference>
<evidence type="ECO:0000313" key="2">
    <source>
        <dbReference type="EMBL" id="MDK9558628.1"/>
    </source>
</evidence>
<dbReference type="RefSeq" id="WP_219867741.1">
    <property type="nucleotide sequence ID" value="NZ_JASSQD010000002.1"/>
</dbReference>
<dbReference type="InterPro" id="IPR017581">
    <property type="entry name" value="AtpR-like"/>
</dbReference>
<keyword evidence="1" id="KW-0812">Transmembrane</keyword>
<sequence length="101" mass="10830">MITVDWVALYTGFWIGMVASTVFFAGLAVSVRWALRTGRPGLILLPSAAARIALLLGVGWWVTGAGGDGWAFVGYVAAFFLVRLIATGIARLPQSKEDRCN</sequence>
<name>A0ABT7HE36_9GAMM</name>
<accession>A0ABT7HE36</accession>
<keyword evidence="1" id="KW-0472">Membrane</keyword>
<gene>
    <name evidence="2" type="ORF">QQF73_13420</name>
</gene>
<feature type="transmembrane region" description="Helical" evidence="1">
    <location>
        <begin position="69"/>
        <end position="86"/>
    </location>
</feature>
<feature type="transmembrane region" description="Helical" evidence="1">
    <location>
        <begin position="42"/>
        <end position="63"/>
    </location>
</feature>
<dbReference type="EMBL" id="JASSQD010000002">
    <property type="protein sequence ID" value="MDK9558628.1"/>
    <property type="molecule type" value="Genomic_DNA"/>
</dbReference>
<dbReference type="Pfam" id="PF12966">
    <property type="entry name" value="AtpR"/>
    <property type="match status" value="1"/>
</dbReference>
<evidence type="ECO:0000256" key="1">
    <source>
        <dbReference type="SAM" id="Phobius"/>
    </source>
</evidence>
<feature type="transmembrane region" description="Helical" evidence="1">
    <location>
        <begin position="12"/>
        <end position="35"/>
    </location>
</feature>
<protein>
    <submittedName>
        <fullName evidence="2">ATP synthase subunit I</fullName>
    </submittedName>
</protein>
<keyword evidence="3" id="KW-1185">Reference proteome</keyword>
<dbReference type="Proteomes" id="UP001223547">
    <property type="component" value="Unassembled WGS sequence"/>
</dbReference>